<dbReference type="Pfam" id="PF01580">
    <property type="entry name" value="FtsK_SpoIIIE"/>
    <property type="match status" value="1"/>
</dbReference>
<keyword evidence="2 3" id="KW-0067">ATP-binding</keyword>
<evidence type="ECO:0000256" key="2">
    <source>
        <dbReference type="ARBA" id="ARBA00022840"/>
    </source>
</evidence>
<sequence length="1309" mass="148807">MIAWIADPEHAEAIRIPKGSVLFQVFGQDAMILNDSGRIYLRLPRGIRANRTEEIRHETRIFLTESRTKREASLCFSGAEEGYEVFHRYSWQGEVLSIGSSPEDTIRIADQNLASSQFRIDRKQMLIQAEEGISAVLNGSLIDKEQSFCWCSCFRVLNLQIVFHPEFLLINSCGNLTVSLPRFEKSPAEKLPEACMIRIVRTWRAPKLQRELSLELEEPMRLEEHQKNPLIFMMGPALTMSSASLFSGSLAMYNGYLAGRGIEEMLPMVLLPGVMVVSTLVWNPMQRFYEKHREKMHSRERLRQYERYLIGLHSDIQEEQKKFRMECMECFPDLDHLLALPLNPASVFQKTPGQKDWLMVRAGIGTVSYSLNLKRSFRLKRDDPLAALLHDLNEQICSMPEMPAVIPLSRYSRIVIDAGEENEEFLWNMLASIAEDFGPDHLKMMFLADESYEKTHPWLRMIPQTECEVAGIRLIAGTQNEVREACMALHQEGDPPVIVVALKPNLITLLDAVNPMVIRLSEDHSIPAGTELQIHLNQTEGILQTDSEAREFRCDLIGRRNWEAFFSALSRCTLQKRSSTMQAGPSFFDLYHVTDVKSLKIREAWETNLVRDHIRSLIGIDSCGEPVVLDLHETGNGPHGLVAGMTGSGKSEFLITLVLSLICAYSPRELQIVLIDFKGGGAAQIFSNDHYEVPHIAGVLSNLDLSEMERALVSFRNECHRREVLFQKLCQISGRPVMNLKSYQKIWKESYGLPYLSAILILVDEFAELKKEEPQFMKELISIARVGRSLGIHMILATQKPSGVVDDQIWSNCRFKVCLKVQDRQDSIEMIHSPEAAWIRKPGELYLFCDGLSVHAASGYANAPKEQSSPRVQVLDAMKHVILENREECGSEETQSAAVIREVLELGAGFEAHKLWLPPAEAPALEELDKSEGAVLGRADDFYHYRQPLLMLKQETYTMAVFAIDRSDRLAFLHVILYGLLKILKQGDELFLMDDLSGSFEMLKKAPQVCNVFESSDQELVRNLFRHLSQRKTSDQNECYVLIDDYSAFRENGESNQPNLHSLLEKAEKLKIHFIVFVSGSSAISYRDLTLIPCRISLRNSNLQDLTGIFETAVHKIVAHPYTAMIRTDHLLEVHYPKITEADLASAAERSSRRYGSEKAYVLPQVPEVISTSMYHGKDLLLGMDIETYEWIAIPESGIALILSTYPEEQDHLRNAWKDLFGNLILDPSEAEVKQILKAGRGAMLAMPFSRYQELNLRHDASSAPVIYAGEGFREQYVFTSHYRKPLKKNQAMFISRGRCRIMQIAESR</sequence>
<evidence type="ECO:0000313" key="5">
    <source>
        <dbReference type="EMBL" id="MSS57540.1"/>
    </source>
</evidence>
<name>A0A7X2NQF9_9FIRM</name>
<dbReference type="InterPro" id="IPR027417">
    <property type="entry name" value="P-loop_NTPase"/>
</dbReference>
<dbReference type="GO" id="GO:0005524">
    <property type="term" value="F:ATP binding"/>
    <property type="evidence" value="ECO:0007669"/>
    <property type="project" value="UniProtKB-UniRule"/>
</dbReference>
<feature type="binding site" evidence="3">
    <location>
        <begin position="644"/>
        <end position="651"/>
    </location>
    <ligand>
        <name>ATP</name>
        <dbReference type="ChEBI" id="CHEBI:30616"/>
    </ligand>
</feature>
<evidence type="ECO:0000256" key="1">
    <source>
        <dbReference type="ARBA" id="ARBA00022741"/>
    </source>
</evidence>
<evidence type="ECO:0000313" key="6">
    <source>
        <dbReference type="Proteomes" id="UP000461880"/>
    </source>
</evidence>
<proteinExistence type="predicted"/>
<dbReference type="PANTHER" id="PTHR22683:SF1">
    <property type="entry name" value="TYPE VII SECRETION SYSTEM PROTEIN ESSC"/>
    <property type="match status" value="1"/>
</dbReference>
<protein>
    <recommendedName>
        <fullName evidence="4">FtsK domain-containing protein</fullName>
    </recommendedName>
</protein>
<dbReference type="CDD" id="cd01127">
    <property type="entry name" value="TrwB_TraG_TraD_VirD4"/>
    <property type="match status" value="1"/>
</dbReference>
<dbReference type="InterPro" id="IPR002543">
    <property type="entry name" value="FtsK_dom"/>
</dbReference>
<dbReference type="Gene3D" id="3.40.50.300">
    <property type="entry name" value="P-loop containing nucleotide triphosphate hydrolases"/>
    <property type="match status" value="2"/>
</dbReference>
<accession>A0A7X2NQF9</accession>
<dbReference type="RefSeq" id="WP_154502297.1">
    <property type="nucleotide sequence ID" value="NZ_VUMN01000001.1"/>
</dbReference>
<evidence type="ECO:0000259" key="4">
    <source>
        <dbReference type="PROSITE" id="PS50901"/>
    </source>
</evidence>
<feature type="domain" description="FtsK" evidence="4">
    <location>
        <begin position="624"/>
        <end position="828"/>
    </location>
</feature>
<keyword evidence="1 3" id="KW-0547">Nucleotide-binding</keyword>
<dbReference type="Proteomes" id="UP000461880">
    <property type="component" value="Unassembled WGS sequence"/>
</dbReference>
<dbReference type="SUPFAM" id="SSF52540">
    <property type="entry name" value="P-loop containing nucleoside triphosphate hydrolases"/>
    <property type="match status" value="1"/>
</dbReference>
<dbReference type="InterPro" id="IPR050206">
    <property type="entry name" value="FtsK/SpoIIIE/SftA"/>
</dbReference>
<evidence type="ECO:0000256" key="3">
    <source>
        <dbReference type="PROSITE-ProRule" id="PRU00289"/>
    </source>
</evidence>
<organism evidence="5 6">
    <name type="scientific">Stecheria intestinalis</name>
    <dbReference type="NCBI Taxonomy" id="2606630"/>
    <lineage>
        <taxon>Bacteria</taxon>
        <taxon>Bacillati</taxon>
        <taxon>Bacillota</taxon>
        <taxon>Erysipelotrichia</taxon>
        <taxon>Erysipelotrichales</taxon>
        <taxon>Erysipelotrichaceae</taxon>
        <taxon>Stecheria</taxon>
    </lineage>
</organism>
<comment type="caution">
    <text evidence="5">The sequence shown here is derived from an EMBL/GenBank/DDBJ whole genome shotgun (WGS) entry which is preliminary data.</text>
</comment>
<dbReference type="PANTHER" id="PTHR22683">
    <property type="entry name" value="SPORULATION PROTEIN RELATED"/>
    <property type="match status" value="1"/>
</dbReference>
<gene>
    <name evidence="5" type="ORF">FYJ51_01265</name>
</gene>
<reference evidence="5 6" key="1">
    <citation type="submission" date="2019-08" db="EMBL/GenBank/DDBJ databases">
        <title>In-depth cultivation of the pig gut microbiome towards novel bacterial diversity and tailored functional studies.</title>
        <authorList>
            <person name="Wylensek D."/>
            <person name="Hitch T.C.A."/>
            <person name="Clavel T."/>
        </authorList>
    </citation>
    <scope>NUCLEOTIDE SEQUENCE [LARGE SCALE GENOMIC DNA]</scope>
    <source>
        <strain evidence="5 6">Oil+RF-744-GAM-WT-6</strain>
    </source>
</reference>
<dbReference type="EMBL" id="VUMN01000001">
    <property type="protein sequence ID" value="MSS57540.1"/>
    <property type="molecule type" value="Genomic_DNA"/>
</dbReference>
<keyword evidence="6" id="KW-1185">Reference proteome</keyword>
<dbReference type="GO" id="GO:0003677">
    <property type="term" value="F:DNA binding"/>
    <property type="evidence" value="ECO:0007669"/>
    <property type="project" value="InterPro"/>
</dbReference>
<dbReference type="PROSITE" id="PS50901">
    <property type="entry name" value="FTSK"/>
    <property type="match status" value="1"/>
</dbReference>